<organism evidence="1 2">
    <name type="scientific">Acidomonas methanolica NBRC 104435</name>
    <dbReference type="NCBI Taxonomy" id="1231351"/>
    <lineage>
        <taxon>Bacteria</taxon>
        <taxon>Pseudomonadati</taxon>
        <taxon>Pseudomonadota</taxon>
        <taxon>Alphaproteobacteria</taxon>
        <taxon>Acetobacterales</taxon>
        <taxon>Acetobacteraceae</taxon>
        <taxon>Acidomonas</taxon>
    </lineage>
</organism>
<dbReference type="RefSeq" id="WP_158310320.1">
    <property type="nucleotide sequence ID" value="NZ_BAND01000038.1"/>
</dbReference>
<reference evidence="1 2" key="2">
    <citation type="journal article" date="2014" name="FEMS Microbiol. Lett.">
        <title>Draft genomic DNA sequence of the facultatively methylotrophic bacterium Acidomonas methanolica type strain MB58.</title>
        <authorList>
            <person name="Higashiura N."/>
            <person name="Hadano H."/>
            <person name="Hirakawa H."/>
            <person name="Matsutani M."/>
            <person name="Takabe S."/>
            <person name="Matsushita K."/>
            <person name="Azuma Y."/>
        </authorList>
    </citation>
    <scope>NUCLEOTIDE SEQUENCE [LARGE SCALE GENOMIC DNA]</scope>
    <source>
        <strain evidence="1 2">MB58</strain>
    </source>
</reference>
<comment type="caution">
    <text evidence="1">The sequence shown here is derived from an EMBL/GenBank/DDBJ whole genome shotgun (WGS) entry which is preliminary data.</text>
</comment>
<dbReference type="Pfam" id="PF10691">
    <property type="entry name" value="DUF2497"/>
    <property type="match status" value="1"/>
</dbReference>
<evidence type="ECO:0008006" key="3">
    <source>
        <dbReference type="Google" id="ProtNLM"/>
    </source>
</evidence>
<proteinExistence type="predicted"/>
<dbReference type="AlphaFoldDB" id="A0A023D3V4"/>
<reference evidence="2" key="1">
    <citation type="journal article" date="2014" name="FEMS Microbiol. Lett.">
        <title>Draft Genomic DNA Sequence of the Facultatively Methylotrophic Bacterium Acidomonas methanolica type strain MB58.</title>
        <authorList>
            <person name="Higashiura N."/>
            <person name="Hadano H."/>
            <person name="Hirakawa H."/>
            <person name="Matsutani M."/>
            <person name="Takabe S."/>
            <person name="Matsushita K."/>
            <person name="Azuma Y."/>
        </authorList>
    </citation>
    <scope>NUCLEOTIDE SEQUENCE [LARGE SCALE GENOMIC DNA]</scope>
    <source>
        <strain evidence="2">MB58</strain>
    </source>
</reference>
<evidence type="ECO:0000313" key="1">
    <source>
        <dbReference type="EMBL" id="GAJ28838.1"/>
    </source>
</evidence>
<name>A0A023D3V4_ACIMT</name>
<sequence length="123" mass="13297">MDFDTLPTPDAGVAASHDDDILTLEPTMRVSDPAPVQGGLLNGKAFEAATRSLSSLQTTLDARPVPGHTIGGKTSVMTGASLTVEDLVRQEVRELVRNWLDTNLPPMVETMVRAEITRITSRR</sequence>
<evidence type="ECO:0000313" key="2">
    <source>
        <dbReference type="Proteomes" id="UP000019760"/>
    </source>
</evidence>
<keyword evidence="2" id="KW-1185">Reference proteome</keyword>
<dbReference type="EMBL" id="BAND01000038">
    <property type="protein sequence ID" value="GAJ28838.1"/>
    <property type="molecule type" value="Genomic_DNA"/>
</dbReference>
<protein>
    <recommendedName>
        <fullName evidence="3">DUF2497 domain-containing protein</fullName>
    </recommendedName>
</protein>
<accession>A0A023D3V4</accession>
<dbReference type="InterPro" id="IPR019632">
    <property type="entry name" value="DUF2497"/>
</dbReference>
<dbReference type="Proteomes" id="UP000019760">
    <property type="component" value="Unassembled WGS sequence"/>
</dbReference>
<gene>
    <name evidence="1" type="ORF">Amme_038_087</name>
</gene>